<dbReference type="EMBL" id="SOCE01000002">
    <property type="protein sequence ID" value="TDU83983.1"/>
    <property type="molecule type" value="Genomic_DNA"/>
</dbReference>
<proteinExistence type="predicted"/>
<sequence length="64" mass="7296">MLTRLRAVADQALARIVPQAAASACPVTYYDYKCLDHVKFRRTCYRNVECATIRCDSWQHVGSC</sequence>
<keyword evidence="2" id="KW-1185">Reference proteome</keyword>
<accession>A0A4V3FIW0</accession>
<dbReference type="AlphaFoldDB" id="A0A4V3FIW0"/>
<protein>
    <submittedName>
        <fullName evidence="1">Uncharacterized protein</fullName>
    </submittedName>
</protein>
<name>A0A4V3FIW0_9ACTN</name>
<dbReference type="RefSeq" id="WP_133983574.1">
    <property type="nucleotide sequence ID" value="NZ_SOCE01000002.1"/>
</dbReference>
<gene>
    <name evidence="1" type="ORF">EV138_6448</name>
</gene>
<dbReference type="OrthoDB" id="9850435at2"/>
<comment type="caution">
    <text evidence="1">The sequence shown here is derived from an EMBL/GenBank/DDBJ whole genome shotgun (WGS) entry which is preliminary data.</text>
</comment>
<dbReference type="Proteomes" id="UP000295151">
    <property type="component" value="Unassembled WGS sequence"/>
</dbReference>
<evidence type="ECO:0000313" key="2">
    <source>
        <dbReference type="Proteomes" id="UP000295151"/>
    </source>
</evidence>
<evidence type="ECO:0000313" key="1">
    <source>
        <dbReference type="EMBL" id="TDU83983.1"/>
    </source>
</evidence>
<organism evidence="1 2">
    <name type="scientific">Kribbella voronezhensis</name>
    <dbReference type="NCBI Taxonomy" id="2512212"/>
    <lineage>
        <taxon>Bacteria</taxon>
        <taxon>Bacillati</taxon>
        <taxon>Actinomycetota</taxon>
        <taxon>Actinomycetes</taxon>
        <taxon>Propionibacteriales</taxon>
        <taxon>Kribbellaceae</taxon>
        <taxon>Kribbella</taxon>
    </lineage>
</organism>
<reference evidence="1 2" key="1">
    <citation type="submission" date="2019-03" db="EMBL/GenBank/DDBJ databases">
        <title>Genomic Encyclopedia of Type Strains, Phase III (KMG-III): the genomes of soil and plant-associated and newly described type strains.</title>
        <authorList>
            <person name="Whitman W."/>
        </authorList>
    </citation>
    <scope>NUCLEOTIDE SEQUENCE [LARGE SCALE GENOMIC DNA]</scope>
    <source>
        <strain evidence="1 2">VKM Ac-2575</strain>
    </source>
</reference>